<keyword evidence="2" id="KW-0067">ATP-binding</keyword>
<dbReference type="Pfam" id="PF00350">
    <property type="entry name" value="Dynamin_N"/>
    <property type="match status" value="1"/>
</dbReference>
<dbReference type="InterPro" id="IPR045063">
    <property type="entry name" value="Dynamin_N"/>
</dbReference>
<dbReference type="Gene3D" id="3.40.50.300">
    <property type="entry name" value="P-loop containing nucleotide triphosphate hydrolases"/>
    <property type="match status" value="1"/>
</dbReference>
<evidence type="ECO:0000256" key="3">
    <source>
        <dbReference type="SAM" id="MobiDB-lite"/>
    </source>
</evidence>
<dbReference type="GO" id="GO:0005524">
    <property type="term" value="F:ATP binding"/>
    <property type="evidence" value="ECO:0007669"/>
    <property type="project" value="UniProtKB-UniRule"/>
</dbReference>
<accession>A0A2B4RZ38</accession>
<feature type="compositionally biased region" description="Polar residues" evidence="3">
    <location>
        <begin position="1013"/>
        <end position="1026"/>
    </location>
</feature>
<sequence>MAPGETKTIDEISDIGDMLELVNALGISAAGLTTLEELKDKVKTKSKPSNTSGGTESQPFQVLSEAFRKDKQKRDKLCSLYKETKGFLDQLNEDTTLKVLGESVKDFKATLDNNIERIKPKDQYIILVVGETSAGNSSIINLILGEDLLSSKVLHCTSTICELKYGKKPAILAHFENEEKNPPTLWELGDPSSFKEKIAEFASSKTQDGRERAPYKKVEVFWPHQLLKEGVMIVDSPGVGESQAMDQCVHDYLANAFCFMYVIKSTNAGGVKKDRLLSLLQKVKAHKVNESMDHRLFTKSALFVANFWDEIPSKEAEDVKNSQLEALTRKMGELDESQIVYMSCKRVQLAQSYGLIADEFDKLMNGIIRLLESYLNDSLQIYYKWLGDFLFRTSEQVGILLNSTTLSNNEREERMQKVMDRMAGLEKSQDQLFNELSESQLQAIKEVINDLANYFKSEDTTRRFCAWSSSDLPEDKATWEETKSEALKCISERARAFVQKWEEDEHHFARTQVALIKHCAAKYDIMEVDIRNLQEEVGRPEQENLSFDPFKRYASLRRRLPVQGNAPVWFRQGLTSVVLGTPFIYNLAEKLKKNFKNKRKLEKFKLDLVSYMKKKSQKCLGLIANEESLLPFINDQLKDAVQFLKNIKAKISRLREGDKQIYSQLYEANVRSTFEIKEVYEPVRSRLEVLKREVTVYEVNFLRTSKFSNKELQWNQDDKSIVGRGTFSTVYSGALLRKGQPEVEVALKVYNNPIRSNNISHFIEEEYALRCLSHPNIIKFFGTHLFQSPPSWTKVIIVLELCKCSLKTRIMSQPENAPALSKDETARMNVLLWAEQILDALNYFHQQGYVHRDLNLDNLLLTDDNKVKLIEVGIAKHEKEMTGTFRSMLTYLAPEVLAGKTYNTEADMYSFGVILWEMWYAETAFQPDVIPHSPFQLTKDKVTEIKALRPRHIKGTYKPWSKWELVMKTCWEGEPSQRLTALECLQELGDLRQRIEKKAPSGLAVKHVPLPEATQSQSTAESSPITLNPDPITKPKQQRTPPPIKPKPERSSMTIEKATKIQSTAESSPTTLKPEVIPDSSFYSTKDTVTGNKALPPRHKEVTY</sequence>
<dbReference type="SUPFAM" id="SSF56112">
    <property type="entry name" value="Protein kinase-like (PK-like)"/>
    <property type="match status" value="1"/>
</dbReference>
<dbReference type="PROSITE" id="PS50011">
    <property type="entry name" value="PROTEIN_KINASE_DOM"/>
    <property type="match status" value="1"/>
</dbReference>
<dbReference type="OrthoDB" id="4062651at2759"/>
<feature type="compositionally biased region" description="Polar residues" evidence="3">
    <location>
        <begin position="1060"/>
        <end position="1071"/>
    </location>
</feature>
<proteinExistence type="inferred from homology"/>
<evidence type="ECO:0000256" key="2">
    <source>
        <dbReference type="PROSITE-ProRule" id="PRU10141"/>
    </source>
</evidence>
<dbReference type="EMBL" id="LSMT01000253">
    <property type="protein sequence ID" value="PFX22053.1"/>
    <property type="molecule type" value="Genomic_DNA"/>
</dbReference>
<evidence type="ECO:0000313" key="5">
    <source>
        <dbReference type="EMBL" id="PFX22053.1"/>
    </source>
</evidence>
<dbReference type="Pfam" id="PF07714">
    <property type="entry name" value="PK_Tyr_Ser-Thr"/>
    <property type="match status" value="1"/>
</dbReference>
<keyword evidence="5" id="KW-0808">Transferase</keyword>
<dbReference type="InterPro" id="IPR000719">
    <property type="entry name" value="Prot_kinase_dom"/>
</dbReference>
<name>A0A2B4RZ38_STYPI</name>
<evidence type="ECO:0000313" key="6">
    <source>
        <dbReference type="Proteomes" id="UP000225706"/>
    </source>
</evidence>
<dbReference type="InterPro" id="IPR011009">
    <property type="entry name" value="Kinase-like_dom_sf"/>
</dbReference>
<dbReference type="PANTHER" id="PTHR26392:SF92">
    <property type="entry name" value="PROTEIN KINASE DOMAIN-CONTAINING PROTEIN"/>
    <property type="match status" value="1"/>
</dbReference>
<dbReference type="PROSITE" id="PS00107">
    <property type="entry name" value="PROTEIN_KINASE_ATP"/>
    <property type="match status" value="1"/>
</dbReference>
<keyword evidence="5" id="KW-0418">Kinase</keyword>
<organism evidence="5 6">
    <name type="scientific">Stylophora pistillata</name>
    <name type="common">Smooth cauliflower coral</name>
    <dbReference type="NCBI Taxonomy" id="50429"/>
    <lineage>
        <taxon>Eukaryota</taxon>
        <taxon>Metazoa</taxon>
        <taxon>Cnidaria</taxon>
        <taxon>Anthozoa</taxon>
        <taxon>Hexacorallia</taxon>
        <taxon>Scleractinia</taxon>
        <taxon>Astrocoeniina</taxon>
        <taxon>Pocilloporidae</taxon>
        <taxon>Stylophora</taxon>
    </lineage>
</organism>
<evidence type="ECO:0000256" key="1">
    <source>
        <dbReference type="ARBA" id="ARBA00008171"/>
    </source>
</evidence>
<feature type="domain" description="Protein kinase" evidence="4">
    <location>
        <begin position="716"/>
        <end position="995"/>
    </location>
</feature>
<dbReference type="InterPro" id="IPR017441">
    <property type="entry name" value="Protein_kinase_ATP_BS"/>
</dbReference>
<dbReference type="AlphaFoldDB" id="A0A2B4RZ38"/>
<dbReference type="STRING" id="50429.A0A2B4RZ38"/>
<dbReference type="PANTHER" id="PTHR26392">
    <property type="entry name" value="MITOGEN-ACTIVATED PROTEIN KINASE KINASE KINASE 7-RELATED"/>
    <property type="match status" value="1"/>
</dbReference>
<keyword evidence="2" id="KW-0547">Nucleotide-binding</keyword>
<keyword evidence="6" id="KW-1185">Reference proteome</keyword>
<reference evidence="6" key="1">
    <citation type="journal article" date="2017" name="bioRxiv">
        <title>Comparative analysis of the genomes of Stylophora pistillata and Acropora digitifera provides evidence for extensive differences between species of corals.</title>
        <authorList>
            <person name="Voolstra C.R."/>
            <person name="Li Y."/>
            <person name="Liew Y.J."/>
            <person name="Baumgarten S."/>
            <person name="Zoccola D."/>
            <person name="Flot J.-F."/>
            <person name="Tambutte S."/>
            <person name="Allemand D."/>
            <person name="Aranda M."/>
        </authorList>
    </citation>
    <scope>NUCLEOTIDE SEQUENCE [LARGE SCALE GENOMIC DNA]</scope>
</reference>
<dbReference type="Proteomes" id="UP000225706">
    <property type="component" value="Unassembled WGS sequence"/>
</dbReference>
<dbReference type="SUPFAM" id="SSF52540">
    <property type="entry name" value="P-loop containing nucleoside triphosphate hydrolases"/>
    <property type="match status" value="1"/>
</dbReference>
<dbReference type="Gene3D" id="1.10.510.10">
    <property type="entry name" value="Transferase(Phosphotransferase) domain 1"/>
    <property type="match status" value="1"/>
</dbReference>
<feature type="region of interest" description="Disordered" evidence="3">
    <location>
        <begin position="1006"/>
        <end position="1104"/>
    </location>
</feature>
<gene>
    <name evidence="5" type="primary">dlk-1</name>
    <name evidence="5" type="ORF">AWC38_SpisGene13449</name>
</gene>
<dbReference type="InterPro" id="IPR027417">
    <property type="entry name" value="P-loop_NTPase"/>
</dbReference>
<dbReference type="InterPro" id="IPR001245">
    <property type="entry name" value="Ser-Thr/Tyr_kinase_cat_dom"/>
</dbReference>
<feature type="compositionally biased region" description="Polar residues" evidence="3">
    <location>
        <begin position="1081"/>
        <end position="1091"/>
    </location>
</feature>
<comment type="caution">
    <text evidence="5">The sequence shown here is derived from an EMBL/GenBank/DDBJ whole genome shotgun (WGS) entry which is preliminary data.</text>
</comment>
<comment type="similarity">
    <text evidence="1">Belongs to the protein kinase superfamily. TKL Ser/Thr protein kinase family. ROCO subfamily.</text>
</comment>
<dbReference type="GO" id="GO:0004672">
    <property type="term" value="F:protein kinase activity"/>
    <property type="evidence" value="ECO:0007669"/>
    <property type="project" value="InterPro"/>
</dbReference>
<protein>
    <submittedName>
        <fullName evidence="5">Mitogen-activated protein kinase kinase kinase dlk-1</fullName>
    </submittedName>
</protein>
<feature type="binding site" evidence="2">
    <location>
        <position position="748"/>
    </location>
    <ligand>
        <name>ATP</name>
        <dbReference type="ChEBI" id="CHEBI:30616"/>
    </ligand>
</feature>
<evidence type="ECO:0000259" key="4">
    <source>
        <dbReference type="PROSITE" id="PS50011"/>
    </source>
</evidence>